<dbReference type="OrthoDB" id="10261522at2759"/>
<name>A0A8H4R8M2_9HELO</name>
<evidence type="ECO:0000313" key="3">
    <source>
        <dbReference type="EMBL" id="KAF4624923.1"/>
    </source>
</evidence>
<protein>
    <recommendedName>
        <fullName evidence="2">Nudix hydrolase domain-containing protein</fullName>
    </recommendedName>
</protein>
<dbReference type="Proteomes" id="UP000566819">
    <property type="component" value="Unassembled WGS sequence"/>
</dbReference>
<dbReference type="InterPro" id="IPR008936">
    <property type="entry name" value="Rho_GTPase_activation_prot"/>
</dbReference>
<feature type="domain" description="Nudix hydrolase" evidence="2">
    <location>
        <begin position="144"/>
        <end position="287"/>
    </location>
</feature>
<dbReference type="PANTHER" id="PTHR13622">
    <property type="entry name" value="THIAMIN PYROPHOSPHOKINASE"/>
    <property type="match status" value="1"/>
</dbReference>
<comment type="caution">
    <text evidence="3">The sequence shown here is derived from an EMBL/GenBank/DDBJ whole genome shotgun (WGS) entry which is preliminary data.</text>
</comment>
<organism evidence="3 4">
    <name type="scientific">Cudoniella acicularis</name>
    <dbReference type="NCBI Taxonomy" id="354080"/>
    <lineage>
        <taxon>Eukaryota</taxon>
        <taxon>Fungi</taxon>
        <taxon>Dikarya</taxon>
        <taxon>Ascomycota</taxon>
        <taxon>Pezizomycotina</taxon>
        <taxon>Leotiomycetes</taxon>
        <taxon>Helotiales</taxon>
        <taxon>Tricladiaceae</taxon>
        <taxon>Cudoniella</taxon>
    </lineage>
</organism>
<dbReference type="Gene3D" id="3.90.79.10">
    <property type="entry name" value="Nucleoside Triphosphate Pyrophosphohydrolase"/>
    <property type="match status" value="1"/>
</dbReference>
<proteinExistence type="predicted"/>
<dbReference type="PROSITE" id="PS51462">
    <property type="entry name" value="NUDIX"/>
    <property type="match status" value="1"/>
</dbReference>
<dbReference type="EMBL" id="JAAMPI010001515">
    <property type="protein sequence ID" value="KAF4624923.1"/>
    <property type="molecule type" value="Genomic_DNA"/>
</dbReference>
<feature type="compositionally biased region" description="Polar residues" evidence="1">
    <location>
        <begin position="881"/>
        <end position="894"/>
    </location>
</feature>
<dbReference type="Gene3D" id="1.10.555.10">
    <property type="entry name" value="Rho GTPase activation protein"/>
    <property type="match status" value="1"/>
</dbReference>
<accession>A0A8H4R8M2</accession>
<dbReference type="PANTHER" id="PTHR13622:SF8">
    <property type="entry name" value="THIAMIN PYROPHOSPHOKINASE 1"/>
    <property type="match status" value="1"/>
</dbReference>
<dbReference type="AlphaFoldDB" id="A0A8H4R8M2"/>
<evidence type="ECO:0000259" key="2">
    <source>
        <dbReference type="PROSITE" id="PS51462"/>
    </source>
</evidence>
<feature type="region of interest" description="Disordered" evidence="1">
    <location>
        <begin position="872"/>
        <end position="894"/>
    </location>
</feature>
<keyword evidence="4" id="KW-1185">Reference proteome</keyword>
<sequence>MFMTIHESYASGGLGSVFSRADNSNTVGVFVPDDFDFSKLYRLLLPQDPRPHGFMLPSIVSQMPWSSDFVIDHDLRTVALLDSSNGANTGKTCCAAFQKVIDAAITANTFSILHGEHSEMYKVVGAKQFTCLERFAAPLFGIGSLGAHMTAYVRTPSGLKIWVARRSAHLFTYPGMLDTTVAGGVKADHSPFDCILAEADEEASIPVEYVQEKAHAVGIVSYVTENRKTGLISPTVLYNFDIELPETIVPQPKDDEVEGFYLWSVEEVQQAMLRKEFKPNCNLVMIDFFIRHGIMIQENQDDYIEIVNRLTRSSTAPTTAQNNNGSPKVSIQGLVSESAHPQFPSIKECRQTSQIILPGADESDHGYSPIYNPEDWPKTLNVTDNAYMGCYEFPDGTWWTSMELRGGIRHGDPHEVFCWQSRAINGTDYLKSVAGCYINEEDIADYSSDPAVKVGFEDVLPWCGPRRPYEVWSIPDSLIVYDVYSNSQYDIPCYTAPRKNATKLMTAGLSPHTYCQVEGEVFTNSSRWYESALRERGENCYFPQDYFPSSTSEISEFYPLSRNWEIITVRRVFMAVVSLLGTCYKISTTIETVVGRDIASPVSPQLDVESGNIQRNTMGFAFEGELESSWVYKRSTARGDSGTFSVISAAGKSASWSMLSGLTLAACLTVIAVQALSLYATDISNSESYTFGDLDVDQTSLGSSNRLSTVFGTKRVTHDPDHRRVFGVPLHESIVYVNFALSSLHENGNSYIYGHVPLIIAKIGVYIKENGVNMGNVFGKSGSATRIQEIETIFDSPDRYDENDRVTTDCAEQIAAAVQPNLLSKPAEHMTTKDYAPATEALVFMIYHQAQIVLEMRWDAALDTDPQGDSFEHGSVARGGITNSPTTIKAAQEV</sequence>
<dbReference type="SUPFAM" id="SSF48350">
    <property type="entry name" value="GTPase activation domain, GAP"/>
    <property type="match status" value="1"/>
</dbReference>
<dbReference type="FunFam" id="3.90.79.10:FF:000019">
    <property type="entry name" value="Thiamin pyrophosphokinase, putative"/>
    <property type="match status" value="1"/>
</dbReference>
<evidence type="ECO:0000313" key="4">
    <source>
        <dbReference type="Proteomes" id="UP000566819"/>
    </source>
</evidence>
<dbReference type="Pfam" id="PF00293">
    <property type="entry name" value="NUDIX"/>
    <property type="match status" value="1"/>
</dbReference>
<dbReference type="InterPro" id="IPR000086">
    <property type="entry name" value="NUDIX_hydrolase_dom"/>
</dbReference>
<reference evidence="3 4" key="1">
    <citation type="submission" date="2020-03" db="EMBL/GenBank/DDBJ databases">
        <title>Draft Genome Sequence of Cudoniella acicularis.</title>
        <authorList>
            <person name="Buettner E."/>
            <person name="Kellner H."/>
        </authorList>
    </citation>
    <scope>NUCLEOTIDE SEQUENCE [LARGE SCALE GENOMIC DNA]</scope>
    <source>
        <strain evidence="3 4">DSM 108380</strain>
    </source>
</reference>
<gene>
    <name evidence="3" type="ORF">G7Y89_g13246</name>
</gene>
<dbReference type="CDD" id="cd03676">
    <property type="entry name" value="NUDIX_Tnr3_like"/>
    <property type="match status" value="1"/>
</dbReference>
<evidence type="ECO:0000256" key="1">
    <source>
        <dbReference type="SAM" id="MobiDB-lite"/>
    </source>
</evidence>
<dbReference type="GO" id="GO:0044715">
    <property type="term" value="F:8-oxo-dGDP phosphatase activity"/>
    <property type="evidence" value="ECO:0007669"/>
    <property type="project" value="UniProtKB-ARBA"/>
</dbReference>
<dbReference type="SUPFAM" id="SSF55811">
    <property type="entry name" value="Nudix"/>
    <property type="match status" value="1"/>
</dbReference>
<dbReference type="InterPro" id="IPR015797">
    <property type="entry name" value="NUDIX_hydrolase-like_dom_sf"/>
</dbReference>